<name>A0AC61DE97_9FIRM</name>
<organism evidence="1 2">
    <name type="scientific">Sporanaerobium hydrogeniformans</name>
    <dbReference type="NCBI Taxonomy" id="3072179"/>
    <lineage>
        <taxon>Bacteria</taxon>
        <taxon>Bacillati</taxon>
        <taxon>Bacillota</taxon>
        <taxon>Clostridia</taxon>
        <taxon>Lachnospirales</taxon>
        <taxon>Lachnospiraceae</taxon>
        <taxon>Sporanaerobium</taxon>
    </lineage>
</organism>
<gene>
    <name evidence="1" type="ORF">CS063_05775</name>
</gene>
<evidence type="ECO:0000313" key="2">
    <source>
        <dbReference type="Proteomes" id="UP000224460"/>
    </source>
</evidence>
<accession>A0AC61DE97</accession>
<proteinExistence type="predicted"/>
<keyword evidence="2" id="KW-1185">Reference proteome</keyword>
<comment type="caution">
    <text evidence="1">The sequence shown here is derived from an EMBL/GenBank/DDBJ whole genome shotgun (WGS) entry which is preliminary data.</text>
</comment>
<protein>
    <submittedName>
        <fullName evidence="1">Transcriptional regulator</fullName>
    </submittedName>
</protein>
<evidence type="ECO:0000313" key="1">
    <source>
        <dbReference type="EMBL" id="PHV71200.1"/>
    </source>
</evidence>
<reference evidence="1" key="1">
    <citation type="submission" date="2017-10" db="EMBL/GenBank/DDBJ databases">
        <title>Genome sequence of cellulolytic Lachnospiraceae bacterium XHS1971 isolated from hotspring sediment.</title>
        <authorList>
            <person name="Vasudevan G."/>
            <person name="Joshi A.J."/>
            <person name="Hivarkar S."/>
            <person name="Lanjekar V.B."/>
            <person name="Dhakephalkar P.K."/>
            <person name="Dagar S."/>
        </authorList>
    </citation>
    <scope>NUCLEOTIDE SEQUENCE</scope>
    <source>
        <strain evidence="1">XHS1971</strain>
    </source>
</reference>
<dbReference type="Proteomes" id="UP000224460">
    <property type="component" value="Unassembled WGS sequence"/>
</dbReference>
<dbReference type="EMBL" id="PEDL01000004">
    <property type="protein sequence ID" value="PHV71200.1"/>
    <property type="molecule type" value="Genomic_DNA"/>
</dbReference>
<sequence>MAKRVTMGDIAKVLDVSIVTVSKALSNKEGVSDEVRERIIKKAQEMGYVYNGSIKQVEKLESYTVGILVHEKFMDLLGNSFYWKIYQSISRILKEYNCFGILELIDETCEHTSKMSKLITENKVDGIILLGQMADHYIETLYSSNQSTILLDFYNENPSYDTIISDSFYGSYMLTNHLIANGHQEIAYVGDIHATSSILDRYLGYCKALIEHNLLLKDEYVLNDRDREGKFIDISLPKKLPTAFVCNCDEVAYILINKLKSEGYSIPEDISVVGFDNYLISTLMDPPLTTVQVNIEEMAKAAVKAILRKIKGKGNGVERRVINNNIIYRGSVKNIK</sequence>